<evidence type="ECO:0000313" key="3">
    <source>
        <dbReference type="EMBL" id="KAK7544115.1"/>
    </source>
</evidence>
<feature type="compositionally biased region" description="Basic and acidic residues" evidence="2">
    <location>
        <begin position="261"/>
        <end position="278"/>
    </location>
</feature>
<dbReference type="CDD" id="cd07067">
    <property type="entry name" value="HP_PGM_like"/>
    <property type="match status" value="1"/>
</dbReference>
<evidence type="ECO:0000313" key="4">
    <source>
        <dbReference type="Proteomes" id="UP001360953"/>
    </source>
</evidence>
<name>A0ABR1M9I6_9PEZI</name>
<dbReference type="InterPro" id="IPR001345">
    <property type="entry name" value="PG/BPGM_mutase_AS"/>
</dbReference>
<dbReference type="SMART" id="SM00855">
    <property type="entry name" value="PGAM"/>
    <property type="match status" value="1"/>
</dbReference>
<dbReference type="Proteomes" id="UP001360953">
    <property type="component" value="Unassembled WGS sequence"/>
</dbReference>
<protein>
    <submittedName>
        <fullName evidence="3">Histidine phosphatase superfamily</fullName>
    </submittedName>
</protein>
<comment type="caution">
    <text evidence="3">The sequence shown here is derived from an EMBL/GenBank/DDBJ whole genome shotgun (WGS) entry which is preliminary data.</text>
</comment>
<dbReference type="PROSITE" id="PS00175">
    <property type="entry name" value="PG_MUTASE"/>
    <property type="match status" value="1"/>
</dbReference>
<dbReference type="RefSeq" id="XP_066659350.1">
    <property type="nucleotide sequence ID" value="XM_066802083.1"/>
</dbReference>
<dbReference type="Gene3D" id="3.40.50.1240">
    <property type="entry name" value="Phosphoglycerate mutase-like"/>
    <property type="match status" value="1"/>
</dbReference>
<proteinExistence type="predicted"/>
<feature type="region of interest" description="Disordered" evidence="2">
    <location>
        <begin position="314"/>
        <end position="345"/>
    </location>
</feature>
<reference evidence="3 4" key="1">
    <citation type="submission" date="2024-04" db="EMBL/GenBank/DDBJ databases">
        <title>Phyllosticta paracitricarpa is synonymous to the EU quarantine fungus P. citricarpa based on phylogenomic analyses.</title>
        <authorList>
            <consortium name="Lawrence Berkeley National Laboratory"/>
            <person name="Van ingen-buijs V.A."/>
            <person name="Van westerhoven A.C."/>
            <person name="Haridas S."/>
            <person name="Skiadas P."/>
            <person name="Martin F."/>
            <person name="Groenewald J.Z."/>
            <person name="Crous P.W."/>
            <person name="Seidl M.F."/>
        </authorList>
    </citation>
    <scope>NUCLEOTIDE SEQUENCE [LARGE SCALE GENOMIC DNA]</scope>
    <source>
        <strain evidence="3 4">CPC 17464</strain>
    </source>
</reference>
<evidence type="ECO:0000256" key="2">
    <source>
        <dbReference type="SAM" id="MobiDB-lite"/>
    </source>
</evidence>
<feature type="region of interest" description="Disordered" evidence="2">
    <location>
        <begin position="238"/>
        <end position="294"/>
    </location>
</feature>
<dbReference type="InterPro" id="IPR051695">
    <property type="entry name" value="Phosphoglycerate_Mutase"/>
</dbReference>
<dbReference type="GeneID" id="92034989"/>
<accession>A0ABR1M9I6</accession>
<gene>
    <name evidence="3" type="ORF">J3D65DRAFT_643343</name>
</gene>
<organism evidence="3 4">
    <name type="scientific">Phyllosticta citribraziliensis</name>
    <dbReference type="NCBI Taxonomy" id="989973"/>
    <lineage>
        <taxon>Eukaryota</taxon>
        <taxon>Fungi</taxon>
        <taxon>Dikarya</taxon>
        <taxon>Ascomycota</taxon>
        <taxon>Pezizomycotina</taxon>
        <taxon>Dothideomycetes</taxon>
        <taxon>Dothideomycetes incertae sedis</taxon>
        <taxon>Botryosphaeriales</taxon>
        <taxon>Phyllostictaceae</taxon>
        <taxon>Phyllosticta</taxon>
    </lineage>
</organism>
<dbReference type="PANTHER" id="PTHR46517:SF1">
    <property type="entry name" value="FRUCTOSE-2,6-BISPHOSPHATASE TIGAR"/>
    <property type="match status" value="1"/>
</dbReference>
<dbReference type="SUPFAM" id="SSF53254">
    <property type="entry name" value="Phosphoglycerate mutase-like"/>
    <property type="match status" value="1"/>
</dbReference>
<evidence type="ECO:0000256" key="1">
    <source>
        <dbReference type="ARBA" id="ARBA00022801"/>
    </source>
</evidence>
<dbReference type="Pfam" id="PF00300">
    <property type="entry name" value="His_Phos_1"/>
    <property type="match status" value="1"/>
</dbReference>
<dbReference type="InterPro" id="IPR013078">
    <property type="entry name" value="His_Pase_superF_clade-1"/>
</dbReference>
<dbReference type="PANTHER" id="PTHR46517">
    <property type="entry name" value="FRUCTOSE-2,6-BISPHOSPHATASE TIGAR"/>
    <property type="match status" value="1"/>
</dbReference>
<dbReference type="EMBL" id="JBBPEH010000001">
    <property type="protein sequence ID" value="KAK7544115.1"/>
    <property type="molecule type" value="Genomic_DNA"/>
</dbReference>
<sequence>MIRLFLIRHGETVDNVAQVYAGRRDSDLTNHGFHQGTRLGQWFANRNVKFTHIFSSTLKRAHKTAQLIADAQKPSDPSTTEVTKVEVTPLGLLQEQDYGSYEGQPFSVRRFSDRQDVRESHPTPGSENSGFVDVESKESMAQRADEFIGDYLVSLCASAEVDQEIVVAVVAHGIILSVLWKRFLQQLDRNSVSLAQDLQGPKAPVSLEHHLGAFSNTGFLELDMSKNPKPTRLLETTTKHTAVDPNQFDALLPTEGSFPAGKDDEAPAKEPHNSDCSESKNATSQEIAGAPPSYPMLHGWTTEIRAINCKDHLNGLKRTGRGVGSARHDETQKTMDSFFKRQKRE</sequence>
<keyword evidence="4" id="KW-1185">Reference proteome</keyword>
<keyword evidence="1" id="KW-0378">Hydrolase</keyword>
<dbReference type="InterPro" id="IPR029033">
    <property type="entry name" value="His_PPase_superfam"/>
</dbReference>